<accession>A0A0E0Q9C2</accession>
<organism evidence="1 2">
    <name type="scientific">Oryza rufipogon</name>
    <name type="common">Brownbeard rice</name>
    <name type="synonym">Asian wild rice</name>
    <dbReference type="NCBI Taxonomy" id="4529"/>
    <lineage>
        <taxon>Eukaryota</taxon>
        <taxon>Viridiplantae</taxon>
        <taxon>Streptophyta</taxon>
        <taxon>Embryophyta</taxon>
        <taxon>Tracheophyta</taxon>
        <taxon>Spermatophyta</taxon>
        <taxon>Magnoliopsida</taxon>
        <taxon>Liliopsida</taxon>
        <taxon>Poales</taxon>
        <taxon>Poaceae</taxon>
        <taxon>BOP clade</taxon>
        <taxon>Oryzoideae</taxon>
        <taxon>Oryzeae</taxon>
        <taxon>Oryzinae</taxon>
        <taxon>Oryza</taxon>
    </lineage>
</organism>
<protein>
    <submittedName>
        <fullName evidence="1">Uncharacterized protein</fullName>
    </submittedName>
</protein>
<name>A0A0E0Q9C2_ORYRU</name>
<dbReference type="EnsemblPlants" id="ORUFI07G17840.1">
    <property type="protein sequence ID" value="ORUFI07G17840.1"/>
    <property type="gene ID" value="ORUFI07G17840"/>
</dbReference>
<evidence type="ECO:0000313" key="2">
    <source>
        <dbReference type="Proteomes" id="UP000008022"/>
    </source>
</evidence>
<reference evidence="1" key="2">
    <citation type="submission" date="2015-06" db="UniProtKB">
        <authorList>
            <consortium name="EnsemblPlants"/>
        </authorList>
    </citation>
    <scope>IDENTIFICATION</scope>
</reference>
<evidence type="ECO:0000313" key="1">
    <source>
        <dbReference type="EnsemblPlants" id="ORUFI07G17840.1"/>
    </source>
</evidence>
<sequence>MPSDLRDKGISR</sequence>
<keyword evidence="2" id="KW-1185">Reference proteome</keyword>
<dbReference type="Gramene" id="ORUFI07G17840.1">
    <property type="protein sequence ID" value="ORUFI07G17840.1"/>
    <property type="gene ID" value="ORUFI07G17840"/>
</dbReference>
<dbReference type="HOGENOM" id="CLU_3436739_0_0_1"/>
<reference evidence="2" key="1">
    <citation type="submission" date="2013-06" db="EMBL/GenBank/DDBJ databases">
        <authorList>
            <person name="Zhao Q."/>
        </authorList>
    </citation>
    <scope>NUCLEOTIDE SEQUENCE</scope>
    <source>
        <strain evidence="2">cv. W1943</strain>
    </source>
</reference>
<dbReference type="Proteomes" id="UP000008022">
    <property type="component" value="Unassembled WGS sequence"/>
</dbReference>
<proteinExistence type="predicted"/>